<dbReference type="InterPro" id="IPR017871">
    <property type="entry name" value="ABC_transporter-like_CS"/>
</dbReference>
<feature type="transmembrane region" description="Helical" evidence="8">
    <location>
        <begin position="1103"/>
        <end position="1120"/>
    </location>
</feature>
<dbReference type="Pfam" id="PF23321">
    <property type="entry name" value="R1_ABCA1"/>
    <property type="match status" value="1"/>
</dbReference>
<dbReference type="GO" id="GO:0005524">
    <property type="term" value="F:ATP binding"/>
    <property type="evidence" value="ECO:0007669"/>
    <property type="project" value="UniProtKB-KW"/>
</dbReference>
<evidence type="ECO:0000256" key="7">
    <source>
        <dbReference type="SAM" id="MobiDB-lite"/>
    </source>
</evidence>
<dbReference type="InterPro" id="IPR027417">
    <property type="entry name" value="P-loop_NTPase"/>
</dbReference>
<dbReference type="Pfam" id="PF12698">
    <property type="entry name" value="ABC2_membrane_3"/>
    <property type="match status" value="2"/>
</dbReference>
<dbReference type="PANTHER" id="PTHR19229:SF250">
    <property type="entry name" value="ABC TRANSPORTER DOMAIN-CONTAINING PROTEIN-RELATED"/>
    <property type="match status" value="1"/>
</dbReference>
<proteinExistence type="predicted"/>
<dbReference type="SMART" id="SM00382">
    <property type="entry name" value="AAA"/>
    <property type="match status" value="1"/>
</dbReference>
<name>A0AAV4HY72_9GAST</name>
<dbReference type="GO" id="GO:0005319">
    <property type="term" value="F:lipid transporter activity"/>
    <property type="evidence" value="ECO:0007669"/>
    <property type="project" value="TreeGrafter"/>
</dbReference>
<keyword evidence="6 8" id="KW-0472">Membrane</keyword>
<dbReference type="InterPro" id="IPR013525">
    <property type="entry name" value="ABC2_TM"/>
</dbReference>
<feature type="transmembrane region" description="Helical" evidence="8">
    <location>
        <begin position="1132"/>
        <end position="1150"/>
    </location>
</feature>
<reference evidence="10 11" key="1">
    <citation type="journal article" date="2021" name="Elife">
        <title>Chloroplast acquisition without the gene transfer in kleptoplastic sea slugs, Plakobranchus ocellatus.</title>
        <authorList>
            <person name="Maeda T."/>
            <person name="Takahashi S."/>
            <person name="Yoshida T."/>
            <person name="Shimamura S."/>
            <person name="Takaki Y."/>
            <person name="Nagai Y."/>
            <person name="Toyoda A."/>
            <person name="Suzuki Y."/>
            <person name="Arimoto A."/>
            <person name="Ishii H."/>
            <person name="Satoh N."/>
            <person name="Nishiyama T."/>
            <person name="Hasebe M."/>
            <person name="Maruyama T."/>
            <person name="Minagawa J."/>
            <person name="Obokata J."/>
            <person name="Shigenobu S."/>
        </authorList>
    </citation>
    <scope>NUCLEOTIDE SEQUENCE [LARGE SCALE GENOMIC DNA]</scope>
</reference>
<evidence type="ECO:0000256" key="6">
    <source>
        <dbReference type="ARBA" id="ARBA00023136"/>
    </source>
</evidence>
<feature type="domain" description="ABC transporter" evidence="9">
    <location>
        <begin position="1274"/>
        <end position="1504"/>
    </location>
</feature>
<dbReference type="FunFam" id="3.40.50.300:FF:000327">
    <property type="entry name" value="ATP-binding cassette sub-family A member 3"/>
    <property type="match status" value="1"/>
</dbReference>
<feature type="transmembrane region" description="Helical" evidence="8">
    <location>
        <begin position="331"/>
        <end position="348"/>
    </location>
</feature>
<feature type="transmembrane region" description="Helical" evidence="8">
    <location>
        <begin position="1194"/>
        <end position="1216"/>
    </location>
</feature>
<organism evidence="10 11">
    <name type="scientific">Elysia marginata</name>
    <dbReference type="NCBI Taxonomy" id="1093978"/>
    <lineage>
        <taxon>Eukaryota</taxon>
        <taxon>Metazoa</taxon>
        <taxon>Spiralia</taxon>
        <taxon>Lophotrochozoa</taxon>
        <taxon>Mollusca</taxon>
        <taxon>Gastropoda</taxon>
        <taxon>Heterobranchia</taxon>
        <taxon>Euthyneura</taxon>
        <taxon>Panpulmonata</taxon>
        <taxon>Sacoglossa</taxon>
        <taxon>Placobranchoidea</taxon>
        <taxon>Plakobranchidae</taxon>
        <taxon>Elysia</taxon>
    </lineage>
</organism>
<dbReference type="PROSITE" id="PS50893">
    <property type="entry name" value="ABC_TRANSPORTER_2"/>
    <property type="match status" value="2"/>
</dbReference>
<dbReference type="InterPro" id="IPR056264">
    <property type="entry name" value="R2_ABCA1-4-like"/>
</dbReference>
<gene>
    <name evidence="10" type="ORF">ElyMa_002880500</name>
</gene>
<evidence type="ECO:0000256" key="4">
    <source>
        <dbReference type="ARBA" id="ARBA00022840"/>
    </source>
</evidence>
<keyword evidence="4 10" id="KW-0067">ATP-binding</keyword>
<feature type="transmembrane region" description="Helical" evidence="8">
    <location>
        <begin position="260"/>
        <end position="282"/>
    </location>
</feature>
<keyword evidence="11" id="KW-1185">Reference proteome</keyword>
<dbReference type="GO" id="GO:0016020">
    <property type="term" value="C:membrane"/>
    <property type="evidence" value="ECO:0007669"/>
    <property type="project" value="UniProtKB-SubCell"/>
</dbReference>
<comment type="subcellular location">
    <subcellularLocation>
        <location evidence="1">Membrane</location>
        <topology evidence="1">Multi-pass membrane protein</topology>
    </subcellularLocation>
</comment>
<evidence type="ECO:0000256" key="3">
    <source>
        <dbReference type="ARBA" id="ARBA00022741"/>
    </source>
</evidence>
<dbReference type="GO" id="GO:0140359">
    <property type="term" value="F:ABC-type transporter activity"/>
    <property type="evidence" value="ECO:0007669"/>
    <property type="project" value="InterPro"/>
</dbReference>
<evidence type="ECO:0000313" key="11">
    <source>
        <dbReference type="Proteomes" id="UP000762676"/>
    </source>
</evidence>
<dbReference type="InterPro" id="IPR026082">
    <property type="entry name" value="ABCA"/>
</dbReference>
<feature type="transmembrane region" description="Helical" evidence="8">
    <location>
        <begin position="403"/>
        <end position="426"/>
    </location>
</feature>
<feature type="transmembrane region" description="Helical" evidence="8">
    <location>
        <begin position="1162"/>
        <end position="1182"/>
    </location>
</feature>
<accession>A0AAV4HY72</accession>
<dbReference type="InterPro" id="IPR003439">
    <property type="entry name" value="ABC_transporter-like_ATP-bd"/>
</dbReference>
<protein>
    <submittedName>
        <fullName evidence="10">ATP-binding cassette sub-family A member 3</fullName>
    </submittedName>
</protein>
<dbReference type="EMBL" id="BMAT01005957">
    <property type="protein sequence ID" value="GFS03123.1"/>
    <property type="molecule type" value="Genomic_DNA"/>
</dbReference>
<comment type="caution">
    <text evidence="10">The sequence shown here is derived from an EMBL/GenBank/DDBJ whole genome shotgun (WGS) entry which is preliminary data.</text>
</comment>
<feature type="transmembrane region" description="Helical" evidence="8">
    <location>
        <begin position="869"/>
        <end position="889"/>
    </location>
</feature>
<dbReference type="InterPro" id="IPR003593">
    <property type="entry name" value="AAA+_ATPase"/>
</dbReference>
<evidence type="ECO:0000256" key="5">
    <source>
        <dbReference type="ARBA" id="ARBA00022989"/>
    </source>
</evidence>
<dbReference type="Proteomes" id="UP000762676">
    <property type="component" value="Unassembled WGS sequence"/>
</dbReference>
<feature type="transmembrane region" description="Helical" evidence="8">
    <location>
        <begin position="1053"/>
        <end position="1073"/>
    </location>
</feature>
<evidence type="ECO:0000256" key="8">
    <source>
        <dbReference type="SAM" id="Phobius"/>
    </source>
</evidence>
<dbReference type="PANTHER" id="PTHR19229">
    <property type="entry name" value="ATP-BINDING CASSETTE TRANSPORTER SUBFAMILY A ABCA"/>
    <property type="match status" value="1"/>
</dbReference>
<feature type="compositionally biased region" description="Low complexity" evidence="7">
    <location>
        <begin position="765"/>
        <end position="782"/>
    </location>
</feature>
<feature type="transmembrane region" description="Helical" evidence="8">
    <location>
        <begin position="302"/>
        <end position="324"/>
    </location>
</feature>
<dbReference type="GO" id="GO:0016887">
    <property type="term" value="F:ATP hydrolysis activity"/>
    <property type="evidence" value="ECO:0007669"/>
    <property type="project" value="InterPro"/>
</dbReference>
<keyword evidence="3" id="KW-0547">Nucleotide-binding</keyword>
<evidence type="ECO:0000256" key="2">
    <source>
        <dbReference type="ARBA" id="ARBA00022692"/>
    </source>
</evidence>
<evidence type="ECO:0000256" key="1">
    <source>
        <dbReference type="ARBA" id="ARBA00004141"/>
    </source>
</evidence>
<keyword evidence="2 8" id="KW-0812">Transmembrane</keyword>
<dbReference type="CDD" id="cd03263">
    <property type="entry name" value="ABC_subfamily_A"/>
    <property type="match status" value="2"/>
</dbReference>
<evidence type="ECO:0000313" key="10">
    <source>
        <dbReference type="EMBL" id="GFS03123.1"/>
    </source>
</evidence>
<dbReference type="SUPFAM" id="SSF52540">
    <property type="entry name" value="P-loop containing nucleoside triphosphate hydrolases"/>
    <property type="match status" value="2"/>
</dbReference>
<dbReference type="PROSITE" id="PS00211">
    <property type="entry name" value="ABC_TRANSPORTER_1"/>
    <property type="match status" value="1"/>
</dbReference>
<feature type="domain" description="ABC transporter" evidence="9">
    <location>
        <begin position="434"/>
        <end position="664"/>
    </location>
</feature>
<keyword evidence="5 8" id="KW-1133">Transmembrane helix</keyword>
<feature type="transmembrane region" description="Helical" evidence="8">
    <location>
        <begin position="218"/>
        <end position="239"/>
    </location>
</feature>
<dbReference type="Pfam" id="PF00005">
    <property type="entry name" value="ABC_tran"/>
    <property type="match status" value="2"/>
</dbReference>
<sequence>MVLRLKVTSEPHPNVTEWRPCPYTYLDSRLHKLVLAYTPQNEVTDRIMAQVSSVLHLRKAPFPSEDDLIKAAVPDNANQTSPYLGGVIFMSDFIKKDGTLQLKKNVLYKIRLSYSPRVVYDPSRKLSFTSDVSWSTNFMFPPNQLVGPREDNTTCNGNPGYRREGFLAIQDAVDNAVVQEFLSGASLAQFRSTQKRLQRHPYPPYKKDNYVLVLQQQFPIIIMLSFVVIVLGIVRDIVLEKERRLKESMKMMGISNWLHWTAWFTKHFLFLLLPVALMTLFYCVKIDRQKGGVIAETNPVILFMYLMCFAVATITFCFATSVFFAKANTGAALSGILFFCMYLPYFFLEQRYTTLSQGAKLFACLDFQVAMAFGGKLLGMFEGVGSGIQISTLSSNVSVDDNFSMMIVLVMLLLDSLLHCLVAWYVEAVFPGEYGMPQPWYFPVLPSYWGFSNFKSSLSLGESIGVGQDPHLFEKEPNEQAGFYPPSGGSAQVNGFDIQQEIGQVRASLGLCPQHDVLFDNLTVEEHLIFFGLLKGVAGSEILAQCEEMLHDTELLPKLKARSKTLSGGMKRKLSVCIALIGNSKVVFLDEPSSGLDPNARRSIWTVLQKNRAGRTMVLSTHFMDEADLLGDRIAIMADGIVKCCGSSLFLKKKYGAGYHMVVVKESGCDVSQVSTVVESHIPGAELESNVGAELSYILPQGQVRHFQALFTELEARQVQLGISSFGASVTTMEEVFIRVGESNDDTIRERLHHQAAPRPPSPKVIPASPAISSSNSSNSTPVLTPGTYGAINGPFLFPMSRSANPGQANHICTDAPPSTNVQQLVPDDEELLLRSEPRMRKNNGARLHLQQFRAMLVKRMLHTLRNKLVTLSQLVVPLFYTIMGIVVIKTLPSFTAMPALRLNPSQFKTNFIPFAHNNTHPMVVRAANSYGAQFSGSSHAVNVHLQPRMNQNTTAYDYLKVVGKQGIASYNLRYQVAADFGGSDKSLLAVAYFNNQGFHRVPVFRAVPEFRVLPIFPPRFQGNFRPGIIFLCRSALEINNQGLGKDPTGFTMGFNLTFGMAFLASSFVLFLVRERSIKAKHIQFVSGVHPVNFWLSTLVWDLVNYMVPCLLVIAVFFIFSIDPFTKDLHSLYMILLFVLYGWAMLPYMYLFSFGFTVPSTAYVWITMFNIITGFCGEFCLHHNKNFLGWEKNGIGRMLFFLAIQGVVLWAVIAVVEAGVLQKIRHFVAKAGESPRVPRTPAAATGVQEDEDVVREKARINNLVQDGRLDCDKLVVHNLTKYYGSFLAVDGLSVGIPAGECFGLLGINGAGKTSTFMMLTGDSSISSGDAYLDSFSLQREKEMARKRLGYCPQFDALIGQLTGRETLTLFARLRGIYEEDISANVNMLMDKLLLSKFADRQCQTYSGGNKRKLSTAIALIGDPDVVFLDEPTTGMDPVARRMLWEVLASVRDSGKTLVLTSHSMEECEALCTRLAIMVNGQFRCLGSPQHLKNKFGEGYTITTKIAYPEDGSMPDLGPLREFMASTFSDCVLTDVHENMLHYHIKDTQLTWAQVFGEMERAQASFNLEDYLVSQTSLEQVFISFARMSREDVSPVQASESSFFRHCCYCCCLPLKEAIELNLEAESERLLVQNVDQLV</sequence>
<evidence type="ECO:0000259" key="9">
    <source>
        <dbReference type="PROSITE" id="PS50893"/>
    </source>
</evidence>
<dbReference type="Gene3D" id="3.40.50.300">
    <property type="entry name" value="P-loop containing nucleotide triphosphate hydrolases"/>
    <property type="match status" value="2"/>
</dbReference>
<feature type="region of interest" description="Disordered" evidence="7">
    <location>
        <begin position="754"/>
        <end position="782"/>
    </location>
</feature>